<protein>
    <submittedName>
        <fullName evidence="2">Uncharacterized protein</fullName>
    </submittedName>
</protein>
<feature type="transmembrane region" description="Helical" evidence="1">
    <location>
        <begin position="6"/>
        <end position="30"/>
    </location>
</feature>
<accession>A0A7T0KGI9</accession>
<sequence>MLNFKLLDFFLNLLVPLILAAPLVIPAIVASVRKRGVVAAKYMAKISAVSFVCGLLPPALWLSWNPTTPLSVVLTQPAPGDYPTWQLVCCALTLVLFCVLMAVCQVRTFTGLVVSAPLVGIGAAAALTLGSGFPETTSQDGVGQLICFVGVGVSAFFIILAVLIARSYVEKWSGPPAWGDV</sequence>
<feature type="transmembrane region" description="Helical" evidence="1">
    <location>
        <begin position="42"/>
        <end position="64"/>
    </location>
</feature>
<keyword evidence="1" id="KW-0472">Membrane</keyword>
<keyword evidence="3" id="KW-1185">Reference proteome</keyword>
<organism evidence="2 3">
    <name type="scientific">Corynebacterium lizhenjunii</name>
    <dbReference type="NCBI Taxonomy" id="2709394"/>
    <lineage>
        <taxon>Bacteria</taxon>
        <taxon>Bacillati</taxon>
        <taxon>Actinomycetota</taxon>
        <taxon>Actinomycetes</taxon>
        <taxon>Mycobacteriales</taxon>
        <taxon>Corynebacteriaceae</taxon>
        <taxon>Corynebacterium</taxon>
    </lineage>
</organism>
<dbReference type="KEGG" id="cliz:G7Y31_01105"/>
<keyword evidence="1" id="KW-0812">Transmembrane</keyword>
<dbReference type="AlphaFoldDB" id="A0A7T0KGI9"/>
<dbReference type="RefSeq" id="WP_165011103.1">
    <property type="nucleotide sequence ID" value="NZ_CP064954.1"/>
</dbReference>
<name>A0A7T0KGI9_9CORY</name>
<proteinExistence type="predicted"/>
<evidence type="ECO:0000313" key="3">
    <source>
        <dbReference type="Proteomes" id="UP000594681"/>
    </source>
</evidence>
<dbReference type="EMBL" id="CP064954">
    <property type="protein sequence ID" value="QPK79353.1"/>
    <property type="molecule type" value="Genomic_DNA"/>
</dbReference>
<feature type="transmembrane region" description="Helical" evidence="1">
    <location>
        <begin position="142"/>
        <end position="165"/>
    </location>
</feature>
<keyword evidence="1" id="KW-1133">Transmembrane helix</keyword>
<evidence type="ECO:0000256" key="1">
    <source>
        <dbReference type="SAM" id="Phobius"/>
    </source>
</evidence>
<gene>
    <name evidence="2" type="ORF">G7Y31_01105</name>
</gene>
<dbReference type="Proteomes" id="UP000594681">
    <property type="component" value="Chromosome"/>
</dbReference>
<reference evidence="2 3" key="1">
    <citation type="submission" date="2020-11" db="EMBL/GenBank/DDBJ databases">
        <title>Corynebacterium sp. ZJ-599.</title>
        <authorList>
            <person name="Zhou J."/>
        </authorList>
    </citation>
    <scope>NUCLEOTIDE SEQUENCE [LARGE SCALE GENOMIC DNA]</scope>
    <source>
        <strain evidence="2 3">ZJ-599</strain>
    </source>
</reference>
<evidence type="ECO:0000313" key="2">
    <source>
        <dbReference type="EMBL" id="QPK79353.1"/>
    </source>
</evidence>
<feature type="transmembrane region" description="Helical" evidence="1">
    <location>
        <begin position="84"/>
        <end position="104"/>
    </location>
</feature>
<feature type="transmembrane region" description="Helical" evidence="1">
    <location>
        <begin position="111"/>
        <end position="130"/>
    </location>
</feature>